<protein>
    <submittedName>
        <fullName evidence="2">CC177 protein</fullName>
    </submittedName>
</protein>
<reference evidence="2 3" key="1">
    <citation type="submission" date="2019-09" db="EMBL/GenBank/DDBJ databases">
        <title>Bird 10,000 Genomes (B10K) Project - Family phase.</title>
        <authorList>
            <person name="Zhang G."/>
        </authorList>
    </citation>
    <scope>NUCLEOTIDE SEQUENCE [LARGE SCALE GENOMIC DNA]</scope>
    <source>
        <strain evidence="2">B10K-DU-012-37</strain>
    </source>
</reference>
<keyword evidence="3" id="KW-1185">Reference proteome</keyword>
<dbReference type="Proteomes" id="UP000544127">
    <property type="component" value="Unassembled WGS sequence"/>
</dbReference>
<dbReference type="EMBL" id="VZRI01008214">
    <property type="protein sequence ID" value="NWU96336.1"/>
    <property type="molecule type" value="Genomic_DNA"/>
</dbReference>
<dbReference type="InterPro" id="IPR029090">
    <property type="entry name" value="DUF4659"/>
</dbReference>
<gene>
    <name evidence="2" type="primary">Ccdc177</name>
    <name evidence="2" type="ORF">UPUEPO_R14398</name>
</gene>
<dbReference type="OrthoDB" id="200110at2759"/>
<name>A0A7K6B4R5_UPUEP</name>
<proteinExistence type="predicted"/>
<sequence length="597" mass="69596">EQSPLLHLDLYNFDCAAAEGSRYVLTSPRSLEACARCAVRPVELLPRALADLLREAPGRSMRVAAGLYEAFERERRRKLQQCRDERDRIIREEKRRVLAPLSSPSAAARIAPRTVTTAAGPRGGAKAGGAKTKSHSLDSLQKRREGSWGKTSSESGASSSYSGESPRERSGQRGGRGRGGPAAVNGSLLGRSLSLGDLSHSPQTAQRVERIVREVRRRKGLSEVPERDKKIAALMIAKHQEASLLREQRQAAHRQWDSQRRLAEQRKEQEEKEKQRALLQGQRLWESQVEKRRGRLNQEQEEAALLKQRQRLVYEERWREQAERQERLRKERLERAIQEDKQKKLHQEHNLKAKEMVRKELREREEQLLQEKQTTAAQKRLKKEVQLQKEKKLLNRAEKLKHEALLKELAKQEAEEKEMLKASLEMSLMKAQENYEQLVEKRNQELREKARREDMQIQRAKLAAEKKERDQKEHLEALARETERKLQHAAQVAEEAVQEKARKVVLSRLEKEKVQKMNKQKVEEYEDLRRRELLLSIERKLERSEQIFKEKKTVLENARSVARASFHVREKVREETNMRTFDKMAFEAELHAHLSKK</sequence>
<dbReference type="PANTHER" id="PTHR33663:SF1">
    <property type="entry name" value="COILED-COIL DOMAIN-CONTAINING PROTEIN 177"/>
    <property type="match status" value="1"/>
</dbReference>
<feature type="compositionally biased region" description="Low complexity" evidence="1">
    <location>
        <begin position="152"/>
        <end position="164"/>
    </location>
</feature>
<accession>A0A7K6B4R5</accession>
<evidence type="ECO:0000313" key="3">
    <source>
        <dbReference type="Proteomes" id="UP000544127"/>
    </source>
</evidence>
<feature type="non-terminal residue" evidence="2">
    <location>
        <position position="597"/>
    </location>
</feature>
<dbReference type="PANTHER" id="PTHR33663">
    <property type="entry name" value="COILED-COIL DOMAIN-CONTAINING PROTEIN 177"/>
    <property type="match status" value="1"/>
</dbReference>
<feature type="region of interest" description="Disordered" evidence="1">
    <location>
        <begin position="247"/>
        <end position="272"/>
    </location>
</feature>
<feature type="region of interest" description="Disordered" evidence="1">
    <location>
        <begin position="103"/>
        <end position="188"/>
    </location>
</feature>
<organism evidence="2 3">
    <name type="scientific">Upupa epops</name>
    <name type="common">Eurasian hoopoe</name>
    <dbReference type="NCBI Taxonomy" id="57439"/>
    <lineage>
        <taxon>Eukaryota</taxon>
        <taxon>Metazoa</taxon>
        <taxon>Chordata</taxon>
        <taxon>Craniata</taxon>
        <taxon>Vertebrata</taxon>
        <taxon>Euteleostomi</taxon>
        <taxon>Archelosauria</taxon>
        <taxon>Archosauria</taxon>
        <taxon>Dinosauria</taxon>
        <taxon>Saurischia</taxon>
        <taxon>Theropoda</taxon>
        <taxon>Coelurosauria</taxon>
        <taxon>Aves</taxon>
        <taxon>Neognathae</taxon>
        <taxon>Neoaves</taxon>
        <taxon>Telluraves</taxon>
        <taxon>Coraciimorphae</taxon>
        <taxon>Bucerotiformes</taxon>
        <taxon>Upupidae</taxon>
        <taxon>Upupa</taxon>
    </lineage>
</organism>
<feature type="compositionally biased region" description="Low complexity" evidence="1">
    <location>
        <begin position="103"/>
        <end position="120"/>
    </location>
</feature>
<evidence type="ECO:0000256" key="1">
    <source>
        <dbReference type="SAM" id="MobiDB-lite"/>
    </source>
</evidence>
<comment type="caution">
    <text evidence="2">The sequence shown here is derived from an EMBL/GenBank/DDBJ whole genome shotgun (WGS) entry which is preliminary data.</text>
</comment>
<feature type="non-terminal residue" evidence="2">
    <location>
        <position position="1"/>
    </location>
</feature>
<dbReference type="Pfam" id="PF15558">
    <property type="entry name" value="DUF4659"/>
    <property type="match status" value="1"/>
</dbReference>
<evidence type="ECO:0000313" key="2">
    <source>
        <dbReference type="EMBL" id="NWU96336.1"/>
    </source>
</evidence>
<dbReference type="AlphaFoldDB" id="A0A7K6B4R5"/>